<gene>
    <name evidence="4" type="ORF">M5I08_26060</name>
</gene>
<dbReference type="PANTHER" id="PTHR46766:SF1">
    <property type="entry name" value="GLUTAMINE-RICH PROTEIN 2"/>
    <property type="match status" value="1"/>
</dbReference>
<comment type="similarity">
    <text evidence="1">Belongs to the mycobacterial PPE family.</text>
</comment>
<reference evidence="4" key="1">
    <citation type="submission" date="2022-05" db="EMBL/GenBank/DDBJ databases">
        <title>A methanotrophic Mycobacterium dominates a cave microbial ecosystem.</title>
        <authorList>
            <person name="Van Spanning R.J.M."/>
            <person name="Guan Q."/>
            <person name="Melkonian C."/>
            <person name="Gallant J."/>
            <person name="Polerecky L."/>
            <person name="Flot J.-F."/>
            <person name="Brandt B.W."/>
            <person name="Braster M."/>
            <person name="Iturbe Espinoza P."/>
            <person name="Aerts J."/>
            <person name="Meima-Franke M."/>
            <person name="Piersma S.R."/>
            <person name="Bunduc C."/>
            <person name="Ummels R."/>
            <person name="Pain A."/>
            <person name="Fleming E.J."/>
            <person name="van der Wel N."/>
            <person name="Gherman V.D."/>
            <person name="Sarbu S.M."/>
            <person name="Bodelier P.L.E."/>
            <person name="Bitter W."/>
        </authorList>
    </citation>
    <scope>NUCLEOTIDE SEQUENCE</scope>
    <source>
        <strain evidence="4">Sulfur Cave</strain>
        <plasmid evidence="4">unnamed</plasmid>
    </source>
</reference>
<proteinExistence type="inferred from homology"/>
<keyword evidence="5" id="KW-1185">Reference proteome</keyword>
<accession>A0ABY4QRG0</accession>
<dbReference type="InterPro" id="IPR000030">
    <property type="entry name" value="PPE_dom"/>
</dbReference>
<evidence type="ECO:0000313" key="4">
    <source>
        <dbReference type="EMBL" id="UQX13632.1"/>
    </source>
</evidence>
<dbReference type="Pfam" id="PF12484">
    <property type="entry name" value="PPE-SVP"/>
    <property type="match status" value="1"/>
</dbReference>
<keyword evidence="4" id="KW-0614">Plasmid</keyword>
<dbReference type="RefSeq" id="WP_249763536.1">
    <property type="nucleotide sequence ID" value="NZ_CAJUXY010000099.1"/>
</dbReference>
<dbReference type="Proteomes" id="UP001056610">
    <property type="component" value="Plasmid unnamed"/>
</dbReference>
<evidence type="ECO:0000259" key="2">
    <source>
        <dbReference type="Pfam" id="PF00823"/>
    </source>
</evidence>
<sequence>MIVMDFAALPPEINSGRMYAGAGAAPLMAAASAWDGVASELSSAASSYRSVVSGLTSGSWLGPSSMSMAAAAASYTAWMSATAAQAEQTANQARSAAAAYEEAFTATVPPAVVAANRATLAALVATNILGQNTAAIMANEAQYAEMWAQDAGVMYGYSAASTAAAQLIPFNAAPQTTNEPASTSQAAAASLGTAANSGQSLGSANGPFGWLINALNSPWVTGYEALTSTDLISTLTGLDGNINDMATGLWFIVDPATDSAFIPLIMMIQATVTAHLGGGLTGGLTGSATATSGLAGSYGSGAGPMALVGADTSASLGRAASVGGLSVPQSWGSAAPEIRLAANSLPLSALDATPPVAALPGGLQGGTPMVGPIGSVVNAPRSGENHNRPRSCAEGIAQTANKDGGQEGTRARWVGFDEYTETGRPLSEHEKLRKAIATVAKERDLLKRSASLLIKEALQ</sequence>
<evidence type="ECO:0000259" key="3">
    <source>
        <dbReference type="Pfam" id="PF12484"/>
    </source>
</evidence>
<evidence type="ECO:0000313" key="5">
    <source>
        <dbReference type="Proteomes" id="UP001056610"/>
    </source>
</evidence>
<protein>
    <submittedName>
        <fullName evidence="4">PPE family protein</fullName>
    </submittedName>
</protein>
<dbReference type="InterPro" id="IPR038332">
    <property type="entry name" value="PPE_sf"/>
</dbReference>
<geneLocation type="plasmid" evidence="4 5">
    <name>unnamed</name>
</geneLocation>
<dbReference type="PANTHER" id="PTHR46766">
    <property type="entry name" value="GLUTAMINE-RICH PROTEIN 2"/>
    <property type="match status" value="1"/>
</dbReference>
<dbReference type="Gene3D" id="1.20.1260.20">
    <property type="entry name" value="PPE superfamily"/>
    <property type="match status" value="1"/>
</dbReference>
<dbReference type="InterPro" id="IPR022171">
    <property type="entry name" value="PPE_C"/>
</dbReference>
<name>A0ABY4QRG0_9MYCO</name>
<dbReference type="SUPFAM" id="SSF140459">
    <property type="entry name" value="PE/PPE dimer-like"/>
    <property type="match status" value="1"/>
</dbReference>
<feature type="domain" description="PPE" evidence="2">
    <location>
        <begin position="5"/>
        <end position="166"/>
    </location>
</feature>
<dbReference type="EMBL" id="CP097321">
    <property type="protein sequence ID" value="UQX13632.1"/>
    <property type="molecule type" value="Genomic_DNA"/>
</dbReference>
<dbReference type="Pfam" id="PF00823">
    <property type="entry name" value="PPE"/>
    <property type="match status" value="1"/>
</dbReference>
<evidence type="ECO:0000256" key="1">
    <source>
        <dbReference type="ARBA" id="ARBA00010652"/>
    </source>
</evidence>
<organism evidence="4 5">
    <name type="scientific">Candidatus Mycobacterium methanotrophicum</name>
    <dbReference type="NCBI Taxonomy" id="2943498"/>
    <lineage>
        <taxon>Bacteria</taxon>
        <taxon>Bacillati</taxon>
        <taxon>Actinomycetota</taxon>
        <taxon>Actinomycetes</taxon>
        <taxon>Mycobacteriales</taxon>
        <taxon>Mycobacteriaceae</taxon>
        <taxon>Mycobacterium</taxon>
    </lineage>
</organism>
<feature type="domain" description="PPE family C-terminal" evidence="3">
    <location>
        <begin position="313"/>
        <end position="383"/>
    </location>
</feature>